<feature type="domain" description="Bacillithiol biosynthesis BshC C-terminal coiled-coil" evidence="4">
    <location>
        <begin position="376"/>
        <end position="532"/>
    </location>
</feature>
<evidence type="ECO:0000256" key="2">
    <source>
        <dbReference type="HAMAP-Rule" id="MF_01867"/>
    </source>
</evidence>
<organism evidence="5 6">
    <name type="scientific">Lutimonas vermicola</name>
    <dbReference type="NCBI Taxonomy" id="414288"/>
    <lineage>
        <taxon>Bacteria</taxon>
        <taxon>Pseudomonadati</taxon>
        <taxon>Bacteroidota</taxon>
        <taxon>Flavobacteriia</taxon>
        <taxon>Flavobacteriales</taxon>
        <taxon>Flavobacteriaceae</taxon>
        <taxon>Lutimonas</taxon>
    </lineage>
</organism>
<reference evidence="5 6" key="1">
    <citation type="submission" date="2024-04" db="EMBL/GenBank/DDBJ databases">
        <title>whole genome sequencing of Lutimonas vermicola strain IMCC1616.</title>
        <authorList>
            <person name="Bae S.S."/>
        </authorList>
    </citation>
    <scope>NUCLEOTIDE SEQUENCE [LARGE SCALE GENOMIC DNA]</scope>
    <source>
        <strain evidence="5 6">IMCC1616</strain>
    </source>
</reference>
<dbReference type="NCBIfam" id="TIGR03998">
    <property type="entry name" value="thiol_BshC"/>
    <property type="match status" value="1"/>
</dbReference>
<dbReference type="Proteomes" id="UP001474120">
    <property type="component" value="Unassembled WGS sequence"/>
</dbReference>
<proteinExistence type="inferred from homology"/>
<dbReference type="RefSeq" id="WP_342159791.1">
    <property type="nucleotide sequence ID" value="NZ_JBCDNA010000002.1"/>
</dbReference>
<keyword evidence="1 2" id="KW-0436">Ligase</keyword>
<accession>A0ABU9L058</accession>
<comment type="caution">
    <text evidence="5">The sequence shown here is derived from an EMBL/GenBank/DDBJ whole genome shotgun (WGS) entry which is preliminary data.</text>
</comment>
<protein>
    <recommendedName>
        <fullName evidence="2">Putative cysteine ligase BshC</fullName>
        <ecNumber evidence="2">6.-.-.-</ecNumber>
    </recommendedName>
</protein>
<dbReference type="InterPro" id="IPR011199">
    <property type="entry name" value="Bacillithiol_biosynth_BshC"/>
</dbReference>
<keyword evidence="6" id="KW-1185">Reference proteome</keyword>
<evidence type="ECO:0000256" key="1">
    <source>
        <dbReference type="ARBA" id="ARBA00022598"/>
    </source>
</evidence>
<feature type="domain" description="Bacillithiol biosynthesis BshC N-terminal Rossmann-like" evidence="3">
    <location>
        <begin position="7"/>
        <end position="374"/>
    </location>
</feature>
<evidence type="ECO:0000259" key="3">
    <source>
        <dbReference type="Pfam" id="PF10079"/>
    </source>
</evidence>
<dbReference type="PIRSF" id="PIRSF012535">
    <property type="entry name" value="UCP012535"/>
    <property type="match status" value="1"/>
</dbReference>
<dbReference type="HAMAP" id="MF_01867">
    <property type="entry name" value="BshC"/>
    <property type="match status" value="1"/>
</dbReference>
<dbReference type="EMBL" id="JBCDNA010000002">
    <property type="protein sequence ID" value="MEL4455827.1"/>
    <property type="molecule type" value="Genomic_DNA"/>
</dbReference>
<dbReference type="InterPro" id="IPR055398">
    <property type="entry name" value="Rossmann-like_BshC"/>
</dbReference>
<dbReference type="EC" id="6.-.-.-" evidence="2"/>
<dbReference type="InterPro" id="IPR055399">
    <property type="entry name" value="CC_BshC"/>
</dbReference>
<gene>
    <name evidence="2 5" type="primary">bshC</name>
    <name evidence="5" type="ORF">AABB81_07960</name>
</gene>
<dbReference type="Pfam" id="PF24850">
    <property type="entry name" value="CC_BshC"/>
    <property type="match status" value="1"/>
</dbReference>
<evidence type="ECO:0000313" key="5">
    <source>
        <dbReference type="EMBL" id="MEL4455827.1"/>
    </source>
</evidence>
<comment type="similarity">
    <text evidence="2">Belongs to the BshC family.</text>
</comment>
<evidence type="ECO:0000259" key="4">
    <source>
        <dbReference type="Pfam" id="PF24850"/>
    </source>
</evidence>
<evidence type="ECO:0000313" key="6">
    <source>
        <dbReference type="Proteomes" id="UP001474120"/>
    </source>
</evidence>
<sequence>MTQLKSTIKFQNTGYFSKIMCDYLDQEDSIKDFYGNFPDIEGFKKQIAQKSGSYKDKNRKVLFQCVQEQTKHLSLSKLTKEHLYLLKDPKTFTVTTGHQLNLFTGPLYFLYKIISAINLATELKKNFPAYHFVPVYWMATEDHDFEEIQFFNYKGKKIQWNKDVKGAVGRTSTQGLNLVFDEIEKRFGKSKNADKLKELFSKSYLEHDTLTEATRYLANELFTDYGLVIIDGDDPGLKTLFVPHIKEELMDQTCFKEVSKTNVSLGDSYPIQVNPREINLFFLDNELRERILIEEGCFKVNNTDLVFTKGQLLDLLLVSPEKFSPNVLMRPLYQEVILPNLCYIGGGGEMAYWMQLKSFFKSVNVPFPILLLRNSVLIINKKQGKKLKKLHISEEEIFLSQNDLVRKKVKEISDLKIDFSEQRSELEKMFRHLKSLSDRTDKSFSGAVLAQEKKQLNGLNKLEKRLLQAQKRKYKEIVSRITWLQEQLFPKQSLQERQANFAEFYEDYGDELIPALVEVLKPLQLEFDIITMES</sequence>
<name>A0ABU9L058_9FLAO</name>
<dbReference type="Pfam" id="PF10079">
    <property type="entry name" value="Rossmann-like_BshC"/>
    <property type="match status" value="1"/>
</dbReference>